<dbReference type="EMBL" id="CP015136">
    <property type="protein sequence ID" value="AMY06900.1"/>
    <property type="molecule type" value="Genomic_DNA"/>
</dbReference>
<proteinExistence type="predicted"/>
<dbReference type="KEGG" id="abac:LuPra_00061"/>
<sequence>MHISWESYATADSPDSVVAHYQRTTGRTATARADGSRHFEWDTAHTMSIYPAARNDEFPHCDVKPTARERAIILSSTAARP</sequence>
<reference evidence="2" key="2">
    <citation type="submission" date="2016-04" db="EMBL/GenBank/DDBJ databases">
        <title>First Complete Genome Sequence of a Subdivision 6 Acidobacterium.</title>
        <authorList>
            <person name="Huang S."/>
            <person name="Vieira S."/>
            <person name="Bunk B."/>
            <person name="Riedel T."/>
            <person name="Sproeer C."/>
            <person name="Overmann J."/>
        </authorList>
    </citation>
    <scope>NUCLEOTIDE SEQUENCE [LARGE SCALE GENOMIC DNA]</scope>
    <source>
        <strain evidence="2">DSM 100886 HEG_-6_39</strain>
    </source>
</reference>
<evidence type="ECO:0000313" key="1">
    <source>
        <dbReference type="EMBL" id="AMY06900.1"/>
    </source>
</evidence>
<gene>
    <name evidence="1" type="ORF">LuPra_00061</name>
</gene>
<accession>A0A143PF19</accession>
<organism evidence="1 2">
    <name type="scientific">Luteitalea pratensis</name>
    <dbReference type="NCBI Taxonomy" id="1855912"/>
    <lineage>
        <taxon>Bacteria</taxon>
        <taxon>Pseudomonadati</taxon>
        <taxon>Acidobacteriota</taxon>
        <taxon>Vicinamibacteria</taxon>
        <taxon>Vicinamibacterales</taxon>
        <taxon>Vicinamibacteraceae</taxon>
        <taxon>Luteitalea</taxon>
    </lineage>
</organism>
<protein>
    <submittedName>
        <fullName evidence="1">Uncharacterized protein</fullName>
    </submittedName>
</protein>
<keyword evidence="2" id="KW-1185">Reference proteome</keyword>
<name>A0A143PF19_LUTPR</name>
<dbReference type="Proteomes" id="UP000076079">
    <property type="component" value="Chromosome"/>
</dbReference>
<reference evidence="1 2" key="1">
    <citation type="journal article" date="2016" name="Genome Announc.">
        <title>First Complete Genome Sequence of a Subdivision 6 Acidobacterium Strain.</title>
        <authorList>
            <person name="Huang S."/>
            <person name="Vieira S."/>
            <person name="Bunk B."/>
            <person name="Riedel T."/>
            <person name="Sproer C."/>
            <person name="Overmann J."/>
        </authorList>
    </citation>
    <scope>NUCLEOTIDE SEQUENCE [LARGE SCALE GENOMIC DNA]</scope>
    <source>
        <strain evidence="2">DSM 100886 HEG_-6_39</strain>
    </source>
</reference>
<dbReference type="AlphaFoldDB" id="A0A143PF19"/>
<evidence type="ECO:0000313" key="2">
    <source>
        <dbReference type="Proteomes" id="UP000076079"/>
    </source>
</evidence>